<evidence type="ECO:0000256" key="2">
    <source>
        <dbReference type="SAM" id="Phobius"/>
    </source>
</evidence>
<feature type="transmembrane region" description="Helical" evidence="2">
    <location>
        <begin position="27"/>
        <end position="50"/>
    </location>
</feature>
<keyword evidence="2" id="KW-0812">Transmembrane</keyword>
<proteinExistence type="predicted"/>
<feature type="region of interest" description="Disordered" evidence="1">
    <location>
        <begin position="245"/>
        <end position="277"/>
    </location>
</feature>
<gene>
    <name evidence="3" type="ORF">PF001_g29274</name>
</gene>
<protein>
    <submittedName>
        <fullName evidence="3">Uncharacterized protein</fullName>
    </submittedName>
</protein>
<evidence type="ECO:0000313" key="3">
    <source>
        <dbReference type="EMBL" id="KAE9269321.1"/>
    </source>
</evidence>
<evidence type="ECO:0000256" key="1">
    <source>
        <dbReference type="SAM" id="MobiDB-lite"/>
    </source>
</evidence>
<feature type="compositionally biased region" description="Polar residues" evidence="1">
    <location>
        <begin position="457"/>
        <end position="467"/>
    </location>
</feature>
<comment type="caution">
    <text evidence="3">The sequence shown here is derived from an EMBL/GenBank/DDBJ whole genome shotgun (WGS) entry which is preliminary data.</text>
</comment>
<feature type="transmembrane region" description="Helical" evidence="2">
    <location>
        <begin position="311"/>
        <end position="333"/>
    </location>
</feature>
<organism evidence="3 4">
    <name type="scientific">Phytophthora fragariae</name>
    <dbReference type="NCBI Taxonomy" id="53985"/>
    <lineage>
        <taxon>Eukaryota</taxon>
        <taxon>Sar</taxon>
        <taxon>Stramenopiles</taxon>
        <taxon>Oomycota</taxon>
        <taxon>Peronosporomycetes</taxon>
        <taxon>Peronosporales</taxon>
        <taxon>Peronosporaceae</taxon>
        <taxon>Phytophthora</taxon>
    </lineage>
</organism>
<keyword evidence="2" id="KW-1133">Transmembrane helix</keyword>
<accession>A0A6A4B9U0</accession>
<feature type="compositionally biased region" description="Polar residues" evidence="1">
    <location>
        <begin position="255"/>
        <end position="277"/>
    </location>
</feature>
<name>A0A6A4B9U0_9STRA</name>
<evidence type="ECO:0000313" key="4">
    <source>
        <dbReference type="Proteomes" id="UP000437068"/>
    </source>
</evidence>
<sequence>MLFVALFASGDSVSTIAGISALTVFPLPFMVLVAGLPLVIAGAVCLQYIVGSQWREDPSLWVETKSVLATLHCQMSLPFIYPLYIYGFVSLTGTGQMLFVAVLPLIKLIARNWMNMMLRGRDDIKPETIIFTVEIFNALYSSSALQSSSSWTSIATVMILDAMGFCLSMRDIAEVFNELKELMSNLSRDQPVPDENLIEMALTILARIDANEVQPKIRRSGSGVPIVPPNKKTVDQKRYPCYTEMTRTPPKRTDANGTSENQDVSAQLTKKGNTGTTASLDNATDAGVFLSRAEQEHFIRKTSHILFMTEYVVLTEYAEVVVPILYGSYRVALFHLPNSVYYPTLAGLSHSELLASTLTVLIYTLLEFISFVVSTTVMKRALGFNPLEQLGFVLETQAHGVQSKLIGAIIYVTQMPLVHLVLSSRGCMKISQKMNEKMAITKATMHSSPPSKRRHTASSALETSIASDTKRRKITAEQGSGPAAAESIRYDPPSGESCGEPAPVGPGSPAPSATVAVAPTLPPTESSDVAKVK</sequence>
<dbReference type="AlphaFoldDB" id="A0A6A4B9U0"/>
<dbReference type="Proteomes" id="UP000437068">
    <property type="component" value="Unassembled WGS sequence"/>
</dbReference>
<feature type="transmembrane region" description="Helical" evidence="2">
    <location>
        <begin position="353"/>
        <end position="373"/>
    </location>
</feature>
<feature type="region of interest" description="Disordered" evidence="1">
    <location>
        <begin position="442"/>
        <end position="533"/>
    </location>
</feature>
<dbReference type="EMBL" id="QXGE01004833">
    <property type="protein sequence ID" value="KAE9269321.1"/>
    <property type="molecule type" value="Genomic_DNA"/>
</dbReference>
<feature type="transmembrane region" description="Helical" evidence="2">
    <location>
        <begin position="87"/>
        <end position="110"/>
    </location>
</feature>
<reference evidence="3 4" key="1">
    <citation type="submission" date="2018-08" db="EMBL/GenBank/DDBJ databases">
        <title>Genomic investigation of the strawberry pathogen Phytophthora fragariae indicates pathogenicity is determined by transcriptional variation in three key races.</title>
        <authorList>
            <person name="Adams T.M."/>
            <person name="Armitage A.D."/>
            <person name="Sobczyk M.K."/>
            <person name="Bates H.J."/>
            <person name="Dunwell J.M."/>
            <person name="Nellist C.F."/>
            <person name="Harrison R.J."/>
        </authorList>
    </citation>
    <scope>NUCLEOTIDE SEQUENCE [LARGE SCALE GENOMIC DNA]</scope>
    <source>
        <strain evidence="3 4">A4</strain>
    </source>
</reference>
<feature type="compositionally biased region" description="Low complexity" evidence="1">
    <location>
        <begin position="510"/>
        <end position="519"/>
    </location>
</feature>
<keyword evidence="2" id="KW-0472">Membrane</keyword>